<dbReference type="Gene3D" id="1.20.5.2050">
    <property type="match status" value="1"/>
</dbReference>
<evidence type="ECO:0000256" key="6">
    <source>
        <dbReference type="SAM" id="MobiDB-lite"/>
    </source>
</evidence>
<feature type="domain" description="AP2/ERF" evidence="7">
    <location>
        <begin position="66"/>
        <end position="121"/>
    </location>
</feature>
<sequence>MTITDDTHNVPYAEPNDRKRGASNHPLEESSIPNMVPRAQGGRVTRTPGRKVPIPPPPRATPSSSSGYPGVSWNKRMGAWLAFYYDADTRRSRTFHPKYYEFDVEKAKQAAIEFMKSIEKHPRCSLRKSRRDAKTAAYLNTKFEIEQQYGDIPGRTRKRASSTSTGVDYKSRNAKAGINCPPTQNPLAEVYDLETLKRNFHMTANLLDQCYMTNNAAVESEYSAPAVVLDNNYLSGSFESQQDYEKGYQSPITWQSCQSFVGNPEYYVDSQGYSVPFLEGDVAYTSPSGGIYHEGELIFTTNVAEAQPQIQTVDRAVAAPADRQQQSVFVTNFDVSPTNEESDIQMLMQSIALSNGESIDGYRLNNYQYANGATTYAGQQQRFTGNVPTPVGSPYFSPYVHTIYNHFPEDSDLNRTFGFQNLILATEPQPNQQTQSVMHSQS</sequence>
<evidence type="ECO:0000256" key="3">
    <source>
        <dbReference type="ARBA" id="ARBA00023125"/>
    </source>
</evidence>
<dbReference type="Pfam" id="PF00847">
    <property type="entry name" value="AP2"/>
    <property type="match status" value="1"/>
</dbReference>
<comment type="caution">
    <text evidence="8">The sequence shown here is derived from an EMBL/GenBank/DDBJ whole genome shotgun (WGS) entry which is preliminary data.</text>
</comment>
<name>A0A9W5TD29_BABOV</name>
<dbReference type="OrthoDB" id="333966at2759"/>
<protein>
    <submittedName>
        <fullName evidence="8">Transcription factor with AP2 domain(S)</fullName>
    </submittedName>
</protein>
<dbReference type="GO" id="GO:0005634">
    <property type="term" value="C:nucleus"/>
    <property type="evidence" value="ECO:0007669"/>
    <property type="project" value="UniProtKB-SubCell"/>
</dbReference>
<proteinExistence type="predicted"/>
<keyword evidence="3" id="KW-0238">DNA-binding</keyword>
<dbReference type="EMBL" id="BLIY01000016">
    <property type="protein sequence ID" value="GFE54483.1"/>
    <property type="molecule type" value="Genomic_DNA"/>
</dbReference>
<dbReference type="GO" id="GO:0003677">
    <property type="term" value="F:DNA binding"/>
    <property type="evidence" value="ECO:0007669"/>
    <property type="project" value="UniProtKB-KW"/>
</dbReference>
<evidence type="ECO:0000256" key="4">
    <source>
        <dbReference type="ARBA" id="ARBA00023163"/>
    </source>
</evidence>
<comment type="subcellular location">
    <subcellularLocation>
        <location evidence="1">Nucleus</location>
    </subcellularLocation>
</comment>
<evidence type="ECO:0000313" key="9">
    <source>
        <dbReference type="Proteomes" id="UP001057455"/>
    </source>
</evidence>
<accession>A0A9W5TD29</accession>
<evidence type="ECO:0000256" key="2">
    <source>
        <dbReference type="ARBA" id="ARBA00023015"/>
    </source>
</evidence>
<evidence type="ECO:0000259" key="7">
    <source>
        <dbReference type="Pfam" id="PF00847"/>
    </source>
</evidence>
<gene>
    <name evidence="8" type="ORF">BaOVIS_018870</name>
</gene>
<reference evidence="8" key="1">
    <citation type="submission" date="2019-12" db="EMBL/GenBank/DDBJ databases">
        <title>Genome sequence of Babesia ovis.</title>
        <authorList>
            <person name="Yamagishi J."/>
            <person name="Sevinc F."/>
            <person name="Xuan X."/>
        </authorList>
    </citation>
    <scope>NUCLEOTIDE SEQUENCE</scope>
    <source>
        <strain evidence="8">Selcuk</strain>
    </source>
</reference>
<dbReference type="InterPro" id="IPR001471">
    <property type="entry name" value="AP2/ERF_dom"/>
</dbReference>
<organism evidence="8 9">
    <name type="scientific">Babesia ovis</name>
    <dbReference type="NCBI Taxonomy" id="5869"/>
    <lineage>
        <taxon>Eukaryota</taxon>
        <taxon>Sar</taxon>
        <taxon>Alveolata</taxon>
        <taxon>Apicomplexa</taxon>
        <taxon>Aconoidasida</taxon>
        <taxon>Piroplasmida</taxon>
        <taxon>Babesiidae</taxon>
        <taxon>Babesia</taxon>
    </lineage>
</organism>
<evidence type="ECO:0000256" key="1">
    <source>
        <dbReference type="ARBA" id="ARBA00004123"/>
    </source>
</evidence>
<keyword evidence="9" id="KW-1185">Reference proteome</keyword>
<keyword evidence="2" id="KW-0805">Transcription regulation</keyword>
<keyword evidence="5" id="KW-0539">Nucleus</keyword>
<dbReference type="Proteomes" id="UP001057455">
    <property type="component" value="Unassembled WGS sequence"/>
</dbReference>
<evidence type="ECO:0000313" key="8">
    <source>
        <dbReference type="EMBL" id="GFE54483.1"/>
    </source>
</evidence>
<evidence type="ECO:0000256" key="5">
    <source>
        <dbReference type="ARBA" id="ARBA00023242"/>
    </source>
</evidence>
<dbReference type="GO" id="GO:0003700">
    <property type="term" value="F:DNA-binding transcription factor activity"/>
    <property type="evidence" value="ECO:0007669"/>
    <property type="project" value="InterPro"/>
</dbReference>
<feature type="region of interest" description="Disordered" evidence="6">
    <location>
        <begin position="1"/>
        <end position="69"/>
    </location>
</feature>
<keyword evidence="4" id="KW-0804">Transcription</keyword>
<dbReference type="AlphaFoldDB" id="A0A9W5TD29"/>